<sequence length="152" mass="17689">MSQQCMKSSHVINCHAKGSYNAQKRLSLIEQSNTFRSYLQQLAHVTGDNPEDSEEPRSRMYDVARLFYNKDRARTQPSVPILRPMKTWQGMIIHKKPVKKRDRLRAANRQQASSDDEQTTRAEEIERAEIGDRPEQQEEIAPSDPEQDFEDD</sequence>
<protein>
    <submittedName>
        <fullName evidence="2">Uncharacterized protein</fullName>
    </submittedName>
</protein>
<accession>A0A0K6G3W9</accession>
<feature type="region of interest" description="Disordered" evidence="1">
    <location>
        <begin position="92"/>
        <end position="152"/>
    </location>
</feature>
<gene>
    <name evidence="2" type="ORF">RSOLAG22IIIB_10497</name>
</gene>
<keyword evidence="3" id="KW-1185">Reference proteome</keyword>
<dbReference type="AlphaFoldDB" id="A0A0K6G3W9"/>
<dbReference type="EMBL" id="CYGV01001341">
    <property type="protein sequence ID" value="CUA73053.1"/>
    <property type="molecule type" value="Genomic_DNA"/>
</dbReference>
<evidence type="ECO:0000313" key="3">
    <source>
        <dbReference type="Proteomes" id="UP000044841"/>
    </source>
</evidence>
<feature type="compositionally biased region" description="Basic residues" evidence="1">
    <location>
        <begin position="93"/>
        <end position="103"/>
    </location>
</feature>
<feature type="compositionally biased region" description="Basic and acidic residues" evidence="1">
    <location>
        <begin position="118"/>
        <end position="136"/>
    </location>
</feature>
<proteinExistence type="predicted"/>
<evidence type="ECO:0000313" key="2">
    <source>
        <dbReference type="EMBL" id="CUA73053.1"/>
    </source>
</evidence>
<evidence type="ECO:0000256" key="1">
    <source>
        <dbReference type="SAM" id="MobiDB-lite"/>
    </source>
</evidence>
<reference evidence="2 3" key="1">
    <citation type="submission" date="2015-07" db="EMBL/GenBank/DDBJ databases">
        <authorList>
            <person name="Noorani M."/>
        </authorList>
    </citation>
    <scope>NUCLEOTIDE SEQUENCE [LARGE SCALE GENOMIC DNA]</scope>
    <source>
        <strain evidence="2">BBA 69670</strain>
    </source>
</reference>
<organism evidence="2 3">
    <name type="scientific">Rhizoctonia solani</name>
    <dbReference type="NCBI Taxonomy" id="456999"/>
    <lineage>
        <taxon>Eukaryota</taxon>
        <taxon>Fungi</taxon>
        <taxon>Dikarya</taxon>
        <taxon>Basidiomycota</taxon>
        <taxon>Agaricomycotina</taxon>
        <taxon>Agaricomycetes</taxon>
        <taxon>Cantharellales</taxon>
        <taxon>Ceratobasidiaceae</taxon>
        <taxon>Rhizoctonia</taxon>
    </lineage>
</organism>
<name>A0A0K6G3W9_9AGAM</name>
<dbReference type="Proteomes" id="UP000044841">
    <property type="component" value="Unassembled WGS sequence"/>
</dbReference>